<proteinExistence type="predicted"/>
<organism evidence="1 2">
    <name type="scientific">Trema orientale</name>
    <name type="common">Charcoal tree</name>
    <name type="synonym">Celtis orientalis</name>
    <dbReference type="NCBI Taxonomy" id="63057"/>
    <lineage>
        <taxon>Eukaryota</taxon>
        <taxon>Viridiplantae</taxon>
        <taxon>Streptophyta</taxon>
        <taxon>Embryophyta</taxon>
        <taxon>Tracheophyta</taxon>
        <taxon>Spermatophyta</taxon>
        <taxon>Magnoliopsida</taxon>
        <taxon>eudicotyledons</taxon>
        <taxon>Gunneridae</taxon>
        <taxon>Pentapetalae</taxon>
        <taxon>rosids</taxon>
        <taxon>fabids</taxon>
        <taxon>Rosales</taxon>
        <taxon>Cannabaceae</taxon>
        <taxon>Trema</taxon>
    </lineage>
</organism>
<dbReference type="PANTHER" id="PTHR47481">
    <property type="match status" value="1"/>
</dbReference>
<dbReference type="Proteomes" id="UP000237000">
    <property type="component" value="Unassembled WGS sequence"/>
</dbReference>
<evidence type="ECO:0008006" key="3">
    <source>
        <dbReference type="Google" id="ProtNLM"/>
    </source>
</evidence>
<dbReference type="EMBL" id="JXTC01000476">
    <property type="protein sequence ID" value="PON51252.1"/>
    <property type="molecule type" value="Genomic_DNA"/>
</dbReference>
<dbReference type="InParanoid" id="A0A2P5BR34"/>
<accession>A0A2P5BR34</accession>
<dbReference type="PANTHER" id="PTHR47481:SF31">
    <property type="entry name" value="OS01G0873500 PROTEIN"/>
    <property type="match status" value="1"/>
</dbReference>
<keyword evidence="2" id="KW-1185">Reference proteome</keyword>
<gene>
    <name evidence="1" type="ORF">TorRG33x02_311780</name>
</gene>
<comment type="caution">
    <text evidence="1">The sequence shown here is derived from an EMBL/GenBank/DDBJ whole genome shotgun (WGS) entry which is preliminary data.</text>
</comment>
<evidence type="ECO:0000313" key="2">
    <source>
        <dbReference type="Proteomes" id="UP000237000"/>
    </source>
</evidence>
<reference evidence="2" key="1">
    <citation type="submission" date="2016-06" db="EMBL/GenBank/DDBJ databases">
        <title>Parallel loss of symbiosis genes in relatives of nitrogen-fixing non-legume Parasponia.</title>
        <authorList>
            <person name="Van Velzen R."/>
            <person name="Holmer R."/>
            <person name="Bu F."/>
            <person name="Rutten L."/>
            <person name="Van Zeijl A."/>
            <person name="Liu W."/>
            <person name="Santuari L."/>
            <person name="Cao Q."/>
            <person name="Sharma T."/>
            <person name="Shen D."/>
            <person name="Roswanjaya Y."/>
            <person name="Wardhani T."/>
            <person name="Kalhor M.S."/>
            <person name="Jansen J."/>
            <person name="Van den Hoogen J."/>
            <person name="Gungor B."/>
            <person name="Hartog M."/>
            <person name="Hontelez J."/>
            <person name="Verver J."/>
            <person name="Yang W.-C."/>
            <person name="Schijlen E."/>
            <person name="Repin R."/>
            <person name="Schilthuizen M."/>
            <person name="Schranz E."/>
            <person name="Heidstra R."/>
            <person name="Miyata K."/>
            <person name="Fedorova E."/>
            <person name="Kohlen W."/>
            <person name="Bisseling T."/>
            <person name="Smit S."/>
            <person name="Geurts R."/>
        </authorList>
    </citation>
    <scope>NUCLEOTIDE SEQUENCE [LARGE SCALE GENOMIC DNA]</scope>
    <source>
        <strain evidence="2">cv. RG33-2</strain>
    </source>
</reference>
<evidence type="ECO:0000313" key="1">
    <source>
        <dbReference type="EMBL" id="PON51252.1"/>
    </source>
</evidence>
<sequence length="114" mass="13335">MLILDRKNYLYWRSQILTTGHAYKLEGFPLATATRSDQYTQHLNPDGSDTLICSSNPEFHFWLRHNQFLMSWLLSSISESMFGHISRRTSVTKVWFTLERSVESLRSLICFANS</sequence>
<protein>
    <recommendedName>
        <fullName evidence="3">Retrotransposon Copia-like N-terminal domain-containing protein</fullName>
    </recommendedName>
</protein>
<dbReference type="AlphaFoldDB" id="A0A2P5BR34"/>
<name>A0A2P5BR34_TREOI</name>